<keyword evidence="2" id="KW-1185">Reference proteome</keyword>
<gene>
    <name evidence="1" type="ORF">GQ607_001253</name>
</gene>
<protein>
    <submittedName>
        <fullName evidence="1">Uncharacterized protein</fullName>
    </submittedName>
</protein>
<sequence>MAVIPPCLSPSPSSLLLLPPLNTSRWDVHLALHVLVVSSKVPPTRWPCLLMAFHPVTDRSSACLTDAKRSRQFVRGWMHIPNPALATCMVGETRQRPFPPLPHPPESLTDTAQSNIRKARNCIRQRLSRLPSLALVQRLSYRSSRGTHREIRCHRPKGGKQDVKKHRLWITQDLHRGLEVRTMREARRRSRLDDISPCVLPLMIGTLTQAGDHQARQDVALKGRSEMLQPERDEYLVHPINGSWHSCGPSVGHERWCPNG</sequence>
<organism evidence="1 2">
    <name type="scientific">Colletotrichum asianum</name>
    <dbReference type="NCBI Taxonomy" id="702518"/>
    <lineage>
        <taxon>Eukaryota</taxon>
        <taxon>Fungi</taxon>
        <taxon>Dikarya</taxon>
        <taxon>Ascomycota</taxon>
        <taxon>Pezizomycotina</taxon>
        <taxon>Sordariomycetes</taxon>
        <taxon>Hypocreomycetidae</taxon>
        <taxon>Glomerellales</taxon>
        <taxon>Glomerellaceae</taxon>
        <taxon>Colletotrichum</taxon>
        <taxon>Colletotrichum gloeosporioides species complex</taxon>
    </lineage>
</organism>
<dbReference type="AlphaFoldDB" id="A0A8H3ZX20"/>
<proteinExistence type="predicted"/>
<comment type="caution">
    <text evidence="1">The sequence shown here is derived from an EMBL/GenBank/DDBJ whole genome shotgun (WGS) entry which is preliminary data.</text>
</comment>
<reference evidence="1 2" key="1">
    <citation type="submission" date="2019-12" db="EMBL/GenBank/DDBJ databases">
        <title>A genome sequence resource for the geographically widespread anthracnose pathogen Colletotrichum asianum.</title>
        <authorList>
            <person name="Meng Y."/>
        </authorList>
    </citation>
    <scope>NUCLEOTIDE SEQUENCE [LARGE SCALE GENOMIC DNA]</scope>
    <source>
        <strain evidence="1 2">ICMP 18580</strain>
    </source>
</reference>
<dbReference type="EMBL" id="WOWK01000003">
    <property type="protein sequence ID" value="KAF0331507.1"/>
    <property type="molecule type" value="Genomic_DNA"/>
</dbReference>
<dbReference type="Proteomes" id="UP000434172">
    <property type="component" value="Unassembled WGS sequence"/>
</dbReference>
<accession>A0A8H3ZX20</accession>
<evidence type="ECO:0000313" key="2">
    <source>
        <dbReference type="Proteomes" id="UP000434172"/>
    </source>
</evidence>
<evidence type="ECO:0000313" key="1">
    <source>
        <dbReference type="EMBL" id="KAF0331507.1"/>
    </source>
</evidence>
<name>A0A8H3ZX20_9PEZI</name>